<dbReference type="PANTHER" id="PTHR42784:SF1">
    <property type="entry name" value="PYRANOSE 2-OXIDASE"/>
    <property type="match status" value="1"/>
</dbReference>
<keyword evidence="5" id="KW-0560">Oxidoreductase</keyword>
<dbReference type="InterPro" id="IPR036188">
    <property type="entry name" value="FAD/NAD-bd_sf"/>
</dbReference>
<keyword evidence="9" id="KW-1185">Reference proteome</keyword>
<dbReference type="Gene3D" id="3.50.50.60">
    <property type="entry name" value="FAD/NAD(P)-binding domain"/>
    <property type="match status" value="2"/>
</dbReference>
<evidence type="ECO:0000256" key="5">
    <source>
        <dbReference type="ARBA" id="ARBA00023002"/>
    </source>
</evidence>
<comment type="cofactor">
    <cofactor evidence="1">
        <name>FAD</name>
        <dbReference type="ChEBI" id="CHEBI:57692"/>
    </cofactor>
</comment>
<dbReference type="SUPFAM" id="SSF51905">
    <property type="entry name" value="FAD/NAD(P)-binding domain"/>
    <property type="match status" value="1"/>
</dbReference>
<evidence type="ECO:0000256" key="1">
    <source>
        <dbReference type="ARBA" id="ARBA00001974"/>
    </source>
</evidence>
<accession>A0ABP6VF39</accession>
<dbReference type="InterPro" id="IPR007867">
    <property type="entry name" value="GMC_OxRtase_C"/>
</dbReference>
<keyword evidence="3" id="KW-0285">Flavoprotein</keyword>
<dbReference type="RefSeq" id="WP_344955646.1">
    <property type="nucleotide sequence ID" value="NZ_BAABCX010000001.1"/>
</dbReference>
<feature type="domain" description="Glucose-methanol-choline oxidoreductase N-terminal" evidence="6">
    <location>
        <begin position="203"/>
        <end position="317"/>
    </location>
</feature>
<keyword evidence="4" id="KW-0274">FAD</keyword>
<evidence type="ECO:0000256" key="3">
    <source>
        <dbReference type="ARBA" id="ARBA00022630"/>
    </source>
</evidence>
<dbReference type="Proteomes" id="UP001500795">
    <property type="component" value="Unassembled WGS sequence"/>
</dbReference>
<evidence type="ECO:0000313" key="9">
    <source>
        <dbReference type="Proteomes" id="UP001500795"/>
    </source>
</evidence>
<dbReference type="InterPro" id="IPR000172">
    <property type="entry name" value="GMC_OxRdtase_N"/>
</dbReference>
<gene>
    <name evidence="8" type="ORF">GCM10022394_11450</name>
</gene>
<dbReference type="Pfam" id="PF05199">
    <property type="entry name" value="GMC_oxred_C"/>
    <property type="match status" value="1"/>
</dbReference>
<evidence type="ECO:0000259" key="6">
    <source>
        <dbReference type="Pfam" id="PF00732"/>
    </source>
</evidence>
<protein>
    <submittedName>
        <fullName evidence="8">GMC oxidoreductase</fullName>
    </submittedName>
</protein>
<name>A0ABP6VF39_9GAMM</name>
<evidence type="ECO:0000256" key="2">
    <source>
        <dbReference type="ARBA" id="ARBA00010790"/>
    </source>
</evidence>
<feature type="domain" description="Glucose-methanol-choline oxidoreductase C-terminal" evidence="7">
    <location>
        <begin position="464"/>
        <end position="518"/>
    </location>
</feature>
<dbReference type="Pfam" id="PF00732">
    <property type="entry name" value="GMC_oxred_N"/>
    <property type="match status" value="1"/>
</dbReference>
<evidence type="ECO:0000259" key="7">
    <source>
        <dbReference type="Pfam" id="PF05199"/>
    </source>
</evidence>
<dbReference type="InterPro" id="IPR051473">
    <property type="entry name" value="P2Ox-like"/>
</dbReference>
<comment type="caution">
    <text evidence="8">The sequence shown here is derived from an EMBL/GenBank/DDBJ whole genome shotgun (WGS) entry which is preliminary data.</text>
</comment>
<dbReference type="PANTHER" id="PTHR42784">
    <property type="entry name" value="PYRANOSE 2-OXIDASE"/>
    <property type="match status" value="1"/>
</dbReference>
<sequence length="532" mass="58591">MKVETLIIGSGVAAAALSQRLLGANPDAAILILEAGAKVKMQDAALWEDYLITGKLPYDKYKDLPYPERDEPGQNLSIGATEVPLTGSRVMTYGGSTIHWGGWSFRLKPEDFALKTNTGQGIDWPFDYDELEPYYGQAEAYIGVSGDSHDPTVPRSEDYPFPAFPYTLEDQPVARSMSSLGIQYSHLPIARHGITDTTSRHAPCKTTGTCKYCPFGARYAATNFLNDMFQWCAYPNFEVRVGCVVQEIVLDGKSVAKGVVYYDKARGETLRVEADRIIIAAGAIESPKLLLRSTSDHWPNGIGNDHDLVGRNLITHPYFMFNGVQKGNPLKLQPEMNFPTLCSRHFDSPEQQQKGKFILINPPSSPGVNLEGAMQAGMVREDIDQAVLGQNQVQLHGMVEVFSELPNRVMNLDQINQIGLKETIVDYSKAAGFDRRMEEIKQHVQGIFEGMGVELLPKVSISWRADHAACTCRMSDDPSQGVTDRHMKVHGVDNLYVCSNAAFSSLGAVNPTLTLTALSLRLGDHLISHPVA</sequence>
<dbReference type="EMBL" id="BAABCX010000001">
    <property type="protein sequence ID" value="GAA3533673.1"/>
    <property type="molecule type" value="Genomic_DNA"/>
</dbReference>
<organism evidence="8 9">
    <name type="scientific">Zobellella aerophila</name>
    <dbReference type="NCBI Taxonomy" id="870480"/>
    <lineage>
        <taxon>Bacteria</taxon>
        <taxon>Pseudomonadati</taxon>
        <taxon>Pseudomonadota</taxon>
        <taxon>Gammaproteobacteria</taxon>
        <taxon>Aeromonadales</taxon>
        <taxon>Aeromonadaceae</taxon>
        <taxon>Zobellella</taxon>
    </lineage>
</organism>
<proteinExistence type="inferred from homology"/>
<evidence type="ECO:0000313" key="8">
    <source>
        <dbReference type="EMBL" id="GAA3533673.1"/>
    </source>
</evidence>
<evidence type="ECO:0000256" key="4">
    <source>
        <dbReference type="ARBA" id="ARBA00022827"/>
    </source>
</evidence>
<reference evidence="9" key="1">
    <citation type="journal article" date="2019" name="Int. J. Syst. Evol. Microbiol.">
        <title>The Global Catalogue of Microorganisms (GCM) 10K type strain sequencing project: providing services to taxonomists for standard genome sequencing and annotation.</title>
        <authorList>
            <consortium name="The Broad Institute Genomics Platform"/>
            <consortium name="The Broad Institute Genome Sequencing Center for Infectious Disease"/>
            <person name="Wu L."/>
            <person name="Ma J."/>
        </authorList>
    </citation>
    <scope>NUCLEOTIDE SEQUENCE [LARGE SCALE GENOMIC DNA]</scope>
    <source>
        <strain evidence="9">JCM 17110</strain>
    </source>
</reference>
<comment type="similarity">
    <text evidence="2">Belongs to the GMC oxidoreductase family.</text>
</comment>